<evidence type="ECO:0000313" key="3">
    <source>
        <dbReference type="Proteomes" id="UP000318384"/>
    </source>
</evidence>
<evidence type="ECO:0000313" key="2">
    <source>
        <dbReference type="EMBL" id="QDU11926.1"/>
    </source>
</evidence>
<sequence>MKLSLYVKKWLTLYLFAQGIGGILWWCLLFSVPASRSFFLSDMLPDRVLISFWLPDLFIFILCSLMVAYGWRKNRGWVQPVLYFLTGGIAYASLYCLALSLSTRGGWLGTLIMLFCMFVMFYVCSVVRSSETHPGD</sequence>
<keyword evidence="1" id="KW-0472">Membrane</keyword>
<feature type="transmembrane region" description="Helical" evidence="1">
    <location>
        <begin position="81"/>
        <end position="101"/>
    </location>
</feature>
<accession>A0A517X347</accession>
<feature type="transmembrane region" description="Helical" evidence="1">
    <location>
        <begin position="107"/>
        <end position="127"/>
    </location>
</feature>
<protein>
    <submittedName>
        <fullName evidence="2">Uncharacterized protein</fullName>
    </submittedName>
</protein>
<name>A0A517X347_9PLAN</name>
<dbReference type="RefSeq" id="WP_145179719.1">
    <property type="nucleotide sequence ID" value="NZ_CP037422.1"/>
</dbReference>
<dbReference type="EMBL" id="CP037422">
    <property type="protein sequence ID" value="QDU11926.1"/>
    <property type="molecule type" value="Genomic_DNA"/>
</dbReference>
<evidence type="ECO:0000256" key="1">
    <source>
        <dbReference type="SAM" id="Phobius"/>
    </source>
</evidence>
<reference evidence="2 3" key="1">
    <citation type="submission" date="2019-03" db="EMBL/GenBank/DDBJ databases">
        <title>Deep-cultivation of Planctomycetes and their phenomic and genomic characterization uncovers novel biology.</title>
        <authorList>
            <person name="Wiegand S."/>
            <person name="Jogler M."/>
            <person name="Boedeker C."/>
            <person name="Pinto D."/>
            <person name="Vollmers J."/>
            <person name="Rivas-Marin E."/>
            <person name="Kohn T."/>
            <person name="Peeters S.H."/>
            <person name="Heuer A."/>
            <person name="Rast P."/>
            <person name="Oberbeckmann S."/>
            <person name="Bunk B."/>
            <person name="Jeske O."/>
            <person name="Meyerdierks A."/>
            <person name="Storesund J.E."/>
            <person name="Kallscheuer N."/>
            <person name="Luecker S."/>
            <person name="Lage O.M."/>
            <person name="Pohl T."/>
            <person name="Merkel B.J."/>
            <person name="Hornburger P."/>
            <person name="Mueller R.-W."/>
            <person name="Bruemmer F."/>
            <person name="Labrenz M."/>
            <person name="Spormann A.M."/>
            <person name="Op den Camp H."/>
            <person name="Overmann J."/>
            <person name="Amann R."/>
            <person name="Jetten M.S.M."/>
            <person name="Mascher T."/>
            <person name="Medema M.H."/>
            <person name="Devos D.P."/>
            <person name="Kaster A.-K."/>
            <person name="Ovreas L."/>
            <person name="Rohde M."/>
            <person name="Galperin M.Y."/>
            <person name="Jogler C."/>
        </authorList>
    </citation>
    <scope>NUCLEOTIDE SEQUENCE [LARGE SCALE GENOMIC DNA]</scope>
    <source>
        <strain evidence="2 3">V202</strain>
    </source>
</reference>
<organism evidence="2 3">
    <name type="scientific">Gimesia aquarii</name>
    <dbReference type="NCBI Taxonomy" id="2527964"/>
    <lineage>
        <taxon>Bacteria</taxon>
        <taxon>Pseudomonadati</taxon>
        <taxon>Planctomycetota</taxon>
        <taxon>Planctomycetia</taxon>
        <taxon>Planctomycetales</taxon>
        <taxon>Planctomycetaceae</taxon>
        <taxon>Gimesia</taxon>
    </lineage>
</organism>
<feature type="transmembrane region" description="Helical" evidence="1">
    <location>
        <begin position="12"/>
        <end position="32"/>
    </location>
</feature>
<dbReference type="Proteomes" id="UP000318384">
    <property type="component" value="Chromosome"/>
</dbReference>
<proteinExistence type="predicted"/>
<keyword evidence="1" id="KW-0812">Transmembrane</keyword>
<dbReference type="AlphaFoldDB" id="A0A517X347"/>
<keyword evidence="1" id="KW-1133">Transmembrane helix</keyword>
<keyword evidence="3" id="KW-1185">Reference proteome</keyword>
<gene>
    <name evidence="2" type="ORF">V202x_53510</name>
</gene>
<dbReference type="OrthoDB" id="288633at2"/>
<feature type="transmembrane region" description="Helical" evidence="1">
    <location>
        <begin position="52"/>
        <end position="69"/>
    </location>
</feature>